<sequence length="192" mass="20731">MKPASVIIVLVLLSAVTVGAWVARPDGPRAAPVAVAADPTPRLPYVEPLPDLLVTPPNPLVFELEATPAKFLGSGVLTDPEVKLLADHGVVRMTGRITRDAKGTTLGVWRFTARADPRPALAAIDRLYEQGGHELRPTNHPGLLMRHQDNVFHGHYIRGNDVFRVEGYGPDSTSSISELTDRQLALSPAEGR</sequence>
<evidence type="ECO:0000313" key="2">
    <source>
        <dbReference type="Proteomes" id="UP000552097"/>
    </source>
</evidence>
<reference evidence="1 2" key="1">
    <citation type="submission" date="2020-08" db="EMBL/GenBank/DDBJ databases">
        <title>Sequencing the genomes of 1000 actinobacteria strains.</title>
        <authorList>
            <person name="Klenk H.-P."/>
        </authorList>
    </citation>
    <scope>NUCLEOTIDE SEQUENCE [LARGE SCALE GENOMIC DNA]</scope>
    <source>
        <strain evidence="1 2">DSM 45486</strain>
    </source>
</reference>
<protein>
    <submittedName>
        <fullName evidence="1">Uncharacterized protein</fullName>
    </submittedName>
</protein>
<dbReference type="Proteomes" id="UP000552097">
    <property type="component" value="Unassembled WGS sequence"/>
</dbReference>
<evidence type="ECO:0000313" key="1">
    <source>
        <dbReference type="EMBL" id="MBB5806871.1"/>
    </source>
</evidence>
<gene>
    <name evidence="1" type="ORF">F4560_006639</name>
</gene>
<dbReference type="EMBL" id="JACHMO010000001">
    <property type="protein sequence ID" value="MBB5806871.1"/>
    <property type="molecule type" value="Genomic_DNA"/>
</dbReference>
<keyword evidence="2" id="KW-1185">Reference proteome</keyword>
<name>A0A7W9HRJ0_9PSEU</name>
<dbReference type="AlphaFoldDB" id="A0A7W9HRJ0"/>
<accession>A0A7W9HRJ0</accession>
<organism evidence="1 2">
    <name type="scientific">Saccharothrix ecbatanensis</name>
    <dbReference type="NCBI Taxonomy" id="1105145"/>
    <lineage>
        <taxon>Bacteria</taxon>
        <taxon>Bacillati</taxon>
        <taxon>Actinomycetota</taxon>
        <taxon>Actinomycetes</taxon>
        <taxon>Pseudonocardiales</taxon>
        <taxon>Pseudonocardiaceae</taxon>
        <taxon>Saccharothrix</taxon>
    </lineage>
</organism>
<proteinExistence type="predicted"/>
<comment type="caution">
    <text evidence="1">The sequence shown here is derived from an EMBL/GenBank/DDBJ whole genome shotgun (WGS) entry which is preliminary data.</text>
</comment>
<dbReference type="RefSeq" id="WP_184926747.1">
    <property type="nucleotide sequence ID" value="NZ_JACHMO010000001.1"/>
</dbReference>